<dbReference type="PANTHER" id="PTHR46112:SF2">
    <property type="entry name" value="XAA-PRO AMINOPEPTIDASE P-RELATED"/>
    <property type="match status" value="1"/>
</dbReference>
<proteinExistence type="predicted"/>
<dbReference type="EMBL" id="NBYX01000011">
    <property type="protein sequence ID" value="ORT83944.1"/>
    <property type="molecule type" value="Genomic_DNA"/>
</dbReference>
<evidence type="ECO:0000259" key="1">
    <source>
        <dbReference type="Pfam" id="PF00557"/>
    </source>
</evidence>
<reference evidence="4 5" key="1">
    <citation type="submission" date="2017-04" db="EMBL/GenBank/DDBJ databases">
        <title>Burkholderia puraquae sp. nov., a novel Burkholderia cepacia complex species from hospital setting samples.</title>
        <authorList>
            <person name="Martina P."/>
            <person name="Leguizamon M."/>
            <person name="Prieto C."/>
            <person name="Sousa S."/>
            <person name="Montanaro P."/>
            <person name="Draghi W."/>
            <person name="Staembler M."/>
            <person name="Bettiol M."/>
            <person name="Figoli C."/>
            <person name="Palau J."/>
            <person name="Alvarez F."/>
            <person name="Benetti S."/>
            <person name="Anchat E."/>
            <person name="Vescina C."/>
            <person name="Ferreras J."/>
            <person name="Lasch P."/>
            <person name="Lagares A."/>
            <person name="Zorreguieta A."/>
            <person name="Yantorno O."/>
            <person name="Bosch A."/>
        </authorList>
    </citation>
    <scope>NUCLEOTIDE SEQUENCE [LARGE SCALE GENOMIC DNA]</scope>
    <source>
        <strain evidence="4 5">CAMPA 1040</strain>
    </source>
</reference>
<keyword evidence="3" id="KW-0378">Hydrolase</keyword>
<dbReference type="OrthoDB" id="9806388at2"/>
<dbReference type="AlphaFoldDB" id="A0A1X1PDL3"/>
<evidence type="ECO:0000313" key="4">
    <source>
        <dbReference type="EMBL" id="ORT83944.1"/>
    </source>
</evidence>
<feature type="domain" description="Creatinase N-terminal" evidence="2">
    <location>
        <begin position="18"/>
        <end position="130"/>
    </location>
</feature>
<dbReference type="EMBL" id="CADIKG010000003">
    <property type="protein sequence ID" value="CAB3753648.1"/>
    <property type="molecule type" value="Genomic_DNA"/>
</dbReference>
<dbReference type="SUPFAM" id="SSF55920">
    <property type="entry name" value="Creatinase/aminopeptidase"/>
    <property type="match status" value="1"/>
</dbReference>
<dbReference type="EC" id="3.4.13.9" evidence="3"/>
<dbReference type="SUPFAM" id="SSF53092">
    <property type="entry name" value="Creatinase/prolidase N-terminal domain"/>
    <property type="match status" value="1"/>
</dbReference>
<sequence>MKFKPTFAAPGEAELKGRLERVRARMAQAGLDRYVAFSPDNIYYLTNFANIVHERPFVLVISRSGPPQFVVPQLEQPHVRTRSIGELELIPYFEFPAPARREWSDRFKALFGPGERVGVESVCPLQVYAQTPGERVCIDIIDDVRMIKSEYEIGRHAYACGIATDAHNLLLSEARPGLGMAEMSSRIRGFIMQRLLADDPSLNPLATRIVAVFQPGSVSHDPHNFSNIDMRMEAGGPHVSIVNAVMNGYGAEVERTFFLGHVPDAARRAFDVMSEGRRLAFDAAMPGALLSDVDRKVNDYFRRAGMGDRLLHRTGHGMGVTAHEAPFFAEGYDRPIEKGMCLTIEPGIYIEGIGGFRHSDTVLIGDEGPVQMTGGPLDLDALTFPVRK</sequence>
<dbReference type="RefSeq" id="WP_085040845.1">
    <property type="nucleotide sequence ID" value="NZ_CADIKG010000003.1"/>
</dbReference>
<evidence type="ECO:0000313" key="5">
    <source>
        <dbReference type="Proteomes" id="UP000193146"/>
    </source>
</evidence>
<keyword evidence="5" id="KW-1185">Reference proteome</keyword>
<dbReference type="InterPro" id="IPR000587">
    <property type="entry name" value="Creatinase_N"/>
</dbReference>
<gene>
    <name evidence="3" type="primary">pepQ</name>
    <name evidence="4" type="ORF">B7G54_21115</name>
    <name evidence="3" type="ORF">LMG29660_02151</name>
</gene>
<reference evidence="3 6" key="2">
    <citation type="submission" date="2020-04" db="EMBL/GenBank/DDBJ databases">
        <authorList>
            <person name="De Canck E."/>
        </authorList>
    </citation>
    <scope>NUCLEOTIDE SEQUENCE [LARGE SCALE GENOMIC DNA]</scope>
    <source>
        <strain evidence="3 6">LMG 29660</strain>
    </source>
</reference>
<dbReference type="InterPro" id="IPR000994">
    <property type="entry name" value="Pept_M24"/>
</dbReference>
<dbReference type="Proteomes" id="UP000193146">
    <property type="component" value="Unassembled WGS sequence"/>
</dbReference>
<dbReference type="GO" id="GO:0102009">
    <property type="term" value="F:proline dipeptidase activity"/>
    <property type="evidence" value="ECO:0007669"/>
    <property type="project" value="UniProtKB-EC"/>
</dbReference>
<dbReference type="Proteomes" id="UP000494135">
    <property type="component" value="Unassembled WGS sequence"/>
</dbReference>
<keyword evidence="3" id="KW-0645">Protease</keyword>
<protein>
    <submittedName>
        <fullName evidence="4">Peptidase M24</fullName>
    </submittedName>
    <submittedName>
        <fullName evidence="3">Xaa-Pro dipeptidase</fullName>
        <ecNumber evidence="3">3.4.13.9</ecNumber>
    </submittedName>
</protein>
<dbReference type="Gene3D" id="3.90.230.10">
    <property type="entry name" value="Creatinase/methionine aminopeptidase superfamily"/>
    <property type="match status" value="1"/>
</dbReference>
<dbReference type="Pfam" id="PF00557">
    <property type="entry name" value="Peptidase_M24"/>
    <property type="match status" value="1"/>
</dbReference>
<dbReference type="InterPro" id="IPR050659">
    <property type="entry name" value="Peptidase_M24B"/>
</dbReference>
<name>A0A1X1PDL3_9BURK</name>
<dbReference type="InterPro" id="IPR029149">
    <property type="entry name" value="Creatin/AminoP/Spt16_N"/>
</dbReference>
<dbReference type="Pfam" id="PF01321">
    <property type="entry name" value="Creatinase_N"/>
    <property type="match status" value="1"/>
</dbReference>
<dbReference type="PANTHER" id="PTHR46112">
    <property type="entry name" value="AMINOPEPTIDASE"/>
    <property type="match status" value="1"/>
</dbReference>
<dbReference type="InterPro" id="IPR036005">
    <property type="entry name" value="Creatinase/aminopeptidase-like"/>
</dbReference>
<evidence type="ECO:0000313" key="3">
    <source>
        <dbReference type="EMBL" id="CAB3753648.1"/>
    </source>
</evidence>
<organism evidence="4 5">
    <name type="scientific">Burkholderia puraquae</name>
    <dbReference type="NCBI Taxonomy" id="1904757"/>
    <lineage>
        <taxon>Bacteria</taxon>
        <taxon>Pseudomonadati</taxon>
        <taxon>Pseudomonadota</taxon>
        <taxon>Betaproteobacteria</taxon>
        <taxon>Burkholderiales</taxon>
        <taxon>Burkholderiaceae</taxon>
        <taxon>Burkholderia</taxon>
        <taxon>Burkholderia cepacia complex</taxon>
    </lineage>
</organism>
<dbReference type="Gene3D" id="3.40.350.10">
    <property type="entry name" value="Creatinase/prolidase N-terminal domain"/>
    <property type="match status" value="1"/>
</dbReference>
<keyword evidence="3" id="KW-0224">Dipeptidase</keyword>
<evidence type="ECO:0000313" key="6">
    <source>
        <dbReference type="Proteomes" id="UP000494135"/>
    </source>
</evidence>
<accession>A0A1X1PDL3</accession>
<feature type="domain" description="Peptidase M24" evidence="1">
    <location>
        <begin position="158"/>
        <end position="365"/>
    </location>
</feature>
<evidence type="ECO:0000259" key="2">
    <source>
        <dbReference type="Pfam" id="PF01321"/>
    </source>
</evidence>